<dbReference type="EMBL" id="LK052894">
    <property type="protein sequence ID" value="CDR42355.1"/>
    <property type="molecule type" value="Genomic_DNA"/>
</dbReference>
<keyword evidence="10" id="KW-1185">Reference proteome</keyword>
<reference evidence="8" key="1">
    <citation type="journal article" date="2014" name="Genome Announc.">
        <title>Genome sequence of the yeast Cyberlindnera fabianii (Hansenula fabianii).</title>
        <authorList>
            <person name="Freel K.C."/>
            <person name="Sarilar V."/>
            <person name="Neuveglise C."/>
            <person name="Devillers H."/>
            <person name="Friedrich A."/>
            <person name="Schacherer J."/>
        </authorList>
    </citation>
    <scope>NUCLEOTIDE SEQUENCE</scope>
    <source>
        <strain evidence="8">YJS4271</strain>
    </source>
</reference>
<name>A0A061B5Q6_CYBFA</name>
<evidence type="ECO:0000313" key="10">
    <source>
        <dbReference type="Proteomes" id="UP000189513"/>
    </source>
</evidence>
<comment type="subcellular location">
    <subcellularLocation>
        <location evidence="1">Endomembrane system</location>
        <topology evidence="1">Multi-pass membrane protein</topology>
    </subcellularLocation>
</comment>
<feature type="transmembrane region" description="Helical" evidence="6">
    <location>
        <begin position="100"/>
        <end position="124"/>
    </location>
</feature>
<dbReference type="GO" id="GO:0012505">
    <property type="term" value="C:endomembrane system"/>
    <property type="evidence" value="ECO:0007669"/>
    <property type="project" value="UniProtKB-SubCell"/>
</dbReference>
<accession>A0A061B5Q6</accession>
<evidence type="ECO:0000313" key="8">
    <source>
        <dbReference type="EMBL" id="CDR42355.1"/>
    </source>
</evidence>
<dbReference type="EMBL" id="MPUK01000004">
    <property type="protein sequence ID" value="ONH67379.1"/>
    <property type="molecule type" value="Genomic_DNA"/>
</dbReference>
<dbReference type="InterPro" id="IPR019402">
    <property type="entry name" value="CWH43_N"/>
</dbReference>
<evidence type="ECO:0000313" key="9">
    <source>
        <dbReference type="EMBL" id="ONH67379.1"/>
    </source>
</evidence>
<organism evidence="8">
    <name type="scientific">Cyberlindnera fabianii</name>
    <name type="common">Yeast</name>
    <name type="synonym">Hansenula fabianii</name>
    <dbReference type="NCBI Taxonomy" id="36022"/>
    <lineage>
        <taxon>Eukaryota</taxon>
        <taxon>Fungi</taxon>
        <taxon>Dikarya</taxon>
        <taxon>Ascomycota</taxon>
        <taxon>Saccharomycotina</taxon>
        <taxon>Saccharomycetes</taxon>
        <taxon>Phaffomycetales</taxon>
        <taxon>Phaffomycetaceae</taxon>
        <taxon>Cyberlindnera</taxon>
    </lineage>
</organism>
<feature type="region of interest" description="Disordered" evidence="5">
    <location>
        <begin position="277"/>
        <end position="324"/>
    </location>
</feature>
<keyword evidence="4 6" id="KW-0472">Membrane</keyword>
<evidence type="ECO:0000256" key="3">
    <source>
        <dbReference type="ARBA" id="ARBA00022989"/>
    </source>
</evidence>
<dbReference type="STRING" id="36022.A0A061B5Q6"/>
<evidence type="ECO:0000256" key="1">
    <source>
        <dbReference type="ARBA" id="ARBA00004127"/>
    </source>
</evidence>
<evidence type="ECO:0000259" key="7">
    <source>
        <dbReference type="Pfam" id="PF10277"/>
    </source>
</evidence>
<sequence>MFGIKNLYFLIPIIGMIPWTGMLITMLICWGVQGHPIYAFIGRKQSPVYISHIGATNLQPLFISASGWQGLFYLLTILTEYLLRKQGKLQYWFKKSERNALFTAVVLGGIGQLGVLLCSCFNIKKFRRAHSVFLGIFIVGVFFSLVAILVQYYLMGKHYQKIHVSHKYWNKFMVSFWLKLLWTVVAAALACAFEGVSSDSLSGRFEWTLAFWYTFLWFIFAWDLFPAAKNHHKNQPYIHDWSKYGYYLYEKNFGSSDGNEKRASSPVLSQERQDTLVDHNGEQGAIPTNREFNDEELEQYPVTSDRETYPIPHGQNVPVYNRVE</sequence>
<feature type="transmembrane region" description="Helical" evidence="6">
    <location>
        <begin position="7"/>
        <end position="33"/>
    </location>
</feature>
<dbReference type="VEuPathDB" id="FungiDB:BON22_2634"/>
<evidence type="ECO:0000256" key="4">
    <source>
        <dbReference type="ARBA" id="ARBA00023136"/>
    </source>
</evidence>
<dbReference type="InterPro" id="IPR050911">
    <property type="entry name" value="DRAM/TMEM150_Autophagy_Mod"/>
</dbReference>
<dbReference type="PANTHER" id="PTHR21324:SF2">
    <property type="entry name" value="EG:22E5.9 PROTEIN"/>
    <property type="match status" value="1"/>
</dbReference>
<dbReference type="OMA" id="YRSQHRI"/>
<feature type="transmembrane region" description="Helical" evidence="6">
    <location>
        <begin position="130"/>
        <end position="155"/>
    </location>
</feature>
<dbReference type="Proteomes" id="UP000189513">
    <property type="component" value="Unassembled WGS sequence"/>
</dbReference>
<dbReference type="Pfam" id="PF10277">
    <property type="entry name" value="Frag1"/>
    <property type="match status" value="1"/>
</dbReference>
<proteinExistence type="predicted"/>
<feature type="transmembrane region" description="Helical" evidence="6">
    <location>
        <begin position="61"/>
        <end position="79"/>
    </location>
</feature>
<dbReference type="PANTHER" id="PTHR21324">
    <property type="entry name" value="FASTING-INDUCIBLE INTEGRAL MEMBRANE PROTEIN TM6P1-RELATED"/>
    <property type="match status" value="1"/>
</dbReference>
<keyword evidence="2 6" id="KW-0812">Transmembrane</keyword>
<reference evidence="9" key="3">
    <citation type="submission" date="2017-01" db="EMBL/GenBank/DDBJ databases">
        <authorList>
            <person name="Mah S.A."/>
            <person name="Swanson W.J."/>
            <person name="Moy G.W."/>
            <person name="Vacquier V.D."/>
        </authorList>
    </citation>
    <scope>NUCLEOTIDE SEQUENCE [LARGE SCALE GENOMIC DNA]</scope>
    <source>
        <strain evidence="9">65</strain>
    </source>
</reference>
<feature type="domain" description="CWH43-like N-terminal" evidence="7">
    <location>
        <begin position="8"/>
        <end position="226"/>
    </location>
</feature>
<dbReference type="OrthoDB" id="10032492at2759"/>
<dbReference type="GO" id="GO:0005886">
    <property type="term" value="C:plasma membrane"/>
    <property type="evidence" value="ECO:0007669"/>
    <property type="project" value="TreeGrafter"/>
</dbReference>
<evidence type="ECO:0000256" key="2">
    <source>
        <dbReference type="ARBA" id="ARBA00022692"/>
    </source>
</evidence>
<feature type="transmembrane region" description="Helical" evidence="6">
    <location>
        <begin position="176"/>
        <end position="195"/>
    </location>
</feature>
<keyword evidence="3 6" id="KW-1133">Transmembrane helix</keyword>
<protein>
    <submittedName>
        <fullName evidence="8">CYFA0S09e01838g1_1</fullName>
    </submittedName>
    <submittedName>
        <fullName evidence="9">Protein SFK1</fullName>
    </submittedName>
</protein>
<reference evidence="10" key="2">
    <citation type="journal article" date="2017" name="Genome Announc.">
        <title>Genome sequences of Cyberlindnera fabianii 65, Pichia kudriavzevii 129, and Saccharomyces cerevisiae 131 isolated from fermented masau fruits in Zimbabwe.</title>
        <authorList>
            <person name="van Rijswijck I.M.H."/>
            <person name="Derks M.F.L."/>
            <person name="Abee T."/>
            <person name="de Ridder D."/>
            <person name="Smid E.J."/>
        </authorList>
    </citation>
    <scope>NUCLEOTIDE SEQUENCE [LARGE SCALE GENOMIC DNA]</scope>
    <source>
        <strain evidence="10">65</strain>
    </source>
</reference>
<evidence type="ECO:0000256" key="6">
    <source>
        <dbReference type="SAM" id="Phobius"/>
    </source>
</evidence>
<feature type="transmembrane region" description="Helical" evidence="6">
    <location>
        <begin position="207"/>
        <end position="225"/>
    </location>
</feature>
<dbReference type="AlphaFoldDB" id="A0A061B5Q6"/>
<evidence type="ECO:0000256" key="5">
    <source>
        <dbReference type="SAM" id="MobiDB-lite"/>
    </source>
</evidence>
<gene>
    <name evidence="9" type="ORF">BON22_2634</name>
    <name evidence="8" type="ORF">CYFA0S_09e01838g</name>
</gene>